<dbReference type="EMBL" id="BAAAHE010000024">
    <property type="protein sequence ID" value="GAA0624493.1"/>
    <property type="molecule type" value="Genomic_DNA"/>
</dbReference>
<name>A0ABN1GZF2_9ACTN</name>
<keyword evidence="3" id="KW-1185">Reference proteome</keyword>
<feature type="domain" description="AbiEi antitoxin C-terminal" evidence="1">
    <location>
        <begin position="66"/>
        <end position="147"/>
    </location>
</feature>
<organism evidence="2 3">
    <name type="scientific">Sporichthya brevicatena</name>
    <dbReference type="NCBI Taxonomy" id="171442"/>
    <lineage>
        <taxon>Bacteria</taxon>
        <taxon>Bacillati</taxon>
        <taxon>Actinomycetota</taxon>
        <taxon>Actinomycetes</taxon>
        <taxon>Sporichthyales</taxon>
        <taxon>Sporichthyaceae</taxon>
        <taxon>Sporichthya</taxon>
    </lineage>
</organism>
<proteinExistence type="predicted"/>
<gene>
    <name evidence="2" type="ORF">GCM10009547_29560</name>
</gene>
<sequence length="299" mass="33809">MPPRPFVPPELTVGPFHQNTAFAAGLTRHQLASKCWVRLFRSVYVHHLVELTDELRFEALRLAAPADAVATGLTAAWLFGVWTPPPGETVPLHLALPNRGEYREAGVRTSRLVVDEGDIGTWHGVPVTNPERTCFGLMTRSSRMEATVWADAFLYRGLVTKHGLNRYADERPHWPYVRRVRAALELARTRARSMMESRLRLVIVYRGVDEPPLLNEPIYGPDGELLGIPDMGYPVRVPFGLEYDGEQHREPDHHAADLVRENRLLVVGNYPLLRYGALDVYRYADRTAAQVAAMLRRCS</sequence>
<accession>A0ABN1GZF2</accession>
<evidence type="ECO:0000313" key="2">
    <source>
        <dbReference type="EMBL" id="GAA0624493.1"/>
    </source>
</evidence>
<comment type="caution">
    <text evidence="2">The sequence shown here is derived from an EMBL/GenBank/DDBJ whole genome shotgun (WGS) entry which is preliminary data.</text>
</comment>
<reference evidence="2 3" key="1">
    <citation type="journal article" date="2019" name="Int. J. Syst. Evol. Microbiol.">
        <title>The Global Catalogue of Microorganisms (GCM) 10K type strain sequencing project: providing services to taxonomists for standard genome sequencing and annotation.</title>
        <authorList>
            <consortium name="The Broad Institute Genomics Platform"/>
            <consortium name="The Broad Institute Genome Sequencing Center for Infectious Disease"/>
            <person name="Wu L."/>
            <person name="Ma J."/>
        </authorList>
    </citation>
    <scope>NUCLEOTIDE SEQUENCE [LARGE SCALE GENOMIC DNA]</scope>
    <source>
        <strain evidence="2 3">JCM 10671</strain>
    </source>
</reference>
<evidence type="ECO:0000259" key="1">
    <source>
        <dbReference type="Pfam" id="PF09407"/>
    </source>
</evidence>
<protein>
    <recommendedName>
        <fullName evidence="1">AbiEi antitoxin C-terminal domain-containing protein</fullName>
    </recommendedName>
</protein>
<dbReference type="InterPro" id="IPR018547">
    <property type="entry name" value="AbiEi_C"/>
</dbReference>
<dbReference type="Proteomes" id="UP001500957">
    <property type="component" value="Unassembled WGS sequence"/>
</dbReference>
<dbReference type="Pfam" id="PF09407">
    <property type="entry name" value="AbiEi_1"/>
    <property type="match status" value="1"/>
</dbReference>
<evidence type="ECO:0000313" key="3">
    <source>
        <dbReference type="Proteomes" id="UP001500957"/>
    </source>
</evidence>
<dbReference type="RefSeq" id="WP_344606038.1">
    <property type="nucleotide sequence ID" value="NZ_BAAAHE010000024.1"/>
</dbReference>